<dbReference type="AlphaFoldDB" id="A0AAP2DEI2"/>
<dbReference type="PANTHER" id="PTHR30273">
    <property type="entry name" value="PERIPLASMIC SIGNAL SENSOR AND SIGMA FACTOR ACTIVATOR FECR-RELATED"/>
    <property type="match status" value="1"/>
</dbReference>
<organism evidence="3 4">
    <name type="scientific">Dawidia soli</name>
    <dbReference type="NCBI Taxonomy" id="2782352"/>
    <lineage>
        <taxon>Bacteria</taxon>
        <taxon>Pseudomonadati</taxon>
        <taxon>Bacteroidota</taxon>
        <taxon>Cytophagia</taxon>
        <taxon>Cytophagales</taxon>
        <taxon>Chryseotaleaceae</taxon>
        <taxon>Dawidia</taxon>
    </lineage>
</organism>
<sequence>MEHSVPEHLIVRYLSREATPAEQEALFDWVAADERHQQLFHEWVTAWEQKLPYNEAFHLSPALAKLNRRIDAYDPVLTEPAEVRTISLTWWKVAASVALFIAAGLGIYYYSTHPTAQPVDVAYAVHRTAGVQQTVTLADGSVVTLNAHALLRYPTTFDGATREVYLEGEAFFSVARDEAHPFIIHTGALTTQVLGTSFDVRSGADAVTVSVATGKVQVRHGDKAHILLPDDQLVYDVRRRTARTGKVNLVAELAWMQRVLVFDDLSLEEAAKKLQAAYGVRVVLENAALRRCVITGRYTNQPLEKVLKAMAYTIGIRYTLRDNTVTVTGKGCD</sequence>
<accession>A0AAP2DEI2</accession>
<evidence type="ECO:0000259" key="1">
    <source>
        <dbReference type="Pfam" id="PF04773"/>
    </source>
</evidence>
<dbReference type="Pfam" id="PF04773">
    <property type="entry name" value="FecR"/>
    <property type="match status" value="1"/>
</dbReference>
<proteinExistence type="predicted"/>
<dbReference type="EMBL" id="JAHESC010000038">
    <property type="protein sequence ID" value="MBT1689260.1"/>
    <property type="molecule type" value="Genomic_DNA"/>
</dbReference>
<dbReference type="Proteomes" id="UP001319180">
    <property type="component" value="Unassembled WGS sequence"/>
</dbReference>
<comment type="caution">
    <text evidence="3">The sequence shown here is derived from an EMBL/GenBank/DDBJ whole genome shotgun (WGS) entry which is preliminary data.</text>
</comment>
<dbReference type="GO" id="GO:0016989">
    <property type="term" value="F:sigma factor antagonist activity"/>
    <property type="evidence" value="ECO:0007669"/>
    <property type="project" value="TreeGrafter"/>
</dbReference>
<evidence type="ECO:0000313" key="4">
    <source>
        <dbReference type="Proteomes" id="UP001319180"/>
    </source>
</evidence>
<dbReference type="InterPro" id="IPR012373">
    <property type="entry name" value="Ferrdict_sens_TM"/>
</dbReference>
<evidence type="ECO:0000259" key="2">
    <source>
        <dbReference type="Pfam" id="PF16344"/>
    </source>
</evidence>
<dbReference type="InterPro" id="IPR006860">
    <property type="entry name" value="FecR"/>
</dbReference>
<dbReference type="Gene3D" id="2.60.120.1440">
    <property type="match status" value="1"/>
</dbReference>
<dbReference type="PANTHER" id="PTHR30273:SF2">
    <property type="entry name" value="PROTEIN FECR"/>
    <property type="match status" value="1"/>
</dbReference>
<dbReference type="InterPro" id="IPR032508">
    <property type="entry name" value="FecR_C"/>
</dbReference>
<name>A0AAP2DEI2_9BACT</name>
<dbReference type="PIRSF" id="PIRSF018266">
    <property type="entry name" value="FecR"/>
    <property type="match status" value="1"/>
</dbReference>
<dbReference type="Pfam" id="PF16344">
    <property type="entry name" value="FecR_C"/>
    <property type="match status" value="1"/>
</dbReference>
<reference evidence="3 4" key="1">
    <citation type="submission" date="2021-05" db="EMBL/GenBank/DDBJ databases">
        <title>A Polyphasic approach of four new species of the genus Ohtaekwangia: Ohtaekwangia histidinii sp. nov., Ohtaekwangia cretensis sp. nov., Ohtaekwangia indiensis sp. nov., Ohtaekwangia reichenbachii sp. nov. from diverse environment.</title>
        <authorList>
            <person name="Octaviana S."/>
        </authorList>
    </citation>
    <scope>NUCLEOTIDE SEQUENCE [LARGE SCALE GENOMIC DNA]</scope>
    <source>
        <strain evidence="3 4">PWU37</strain>
    </source>
</reference>
<evidence type="ECO:0000313" key="3">
    <source>
        <dbReference type="EMBL" id="MBT1689260.1"/>
    </source>
</evidence>
<feature type="domain" description="FecR protein" evidence="1">
    <location>
        <begin position="126"/>
        <end position="217"/>
    </location>
</feature>
<dbReference type="Gene3D" id="3.55.50.30">
    <property type="match status" value="1"/>
</dbReference>
<protein>
    <submittedName>
        <fullName evidence="3">FecR domain-containing protein</fullName>
    </submittedName>
</protein>
<dbReference type="RefSeq" id="WP_254092486.1">
    <property type="nucleotide sequence ID" value="NZ_JAHESC010000038.1"/>
</dbReference>
<feature type="domain" description="Protein FecR C-terminal" evidence="2">
    <location>
        <begin position="260"/>
        <end position="327"/>
    </location>
</feature>
<gene>
    <name evidence="3" type="ORF">KK078_22025</name>
</gene>
<keyword evidence="4" id="KW-1185">Reference proteome</keyword>